<evidence type="ECO:0000313" key="4">
    <source>
        <dbReference type="Proteomes" id="UP001596137"/>
    </source>
</evidence>
<dbReference type="InterPro" id="IPR041141">
    <property type="entry name" value="CmlA_N"/>
</dbReference>
<dbReference type="SUPFAM" id="SSF56281">
    <property type="entry name" value="Metallo-hydrolase/oxidoreductase"/>
    <property type="match status" value="1"/>
</dbReference>
<keyword evidence="4" id="KW-1185">Reference proteome</keyword>
<dbReference type="PANTHER" id="PTHR43546:SF3">
    <property type="entry name" value="UPF0173 METAL-DEPENDENT HYDROLASE MJ1163"/>
    <property type="match status" value="1"/>
</dbReference>
<feature type="domain" description="Diiron non-heme beta-hydroxylase N-terminal" evidence="2">
    <location>
        <begin position="8"/>
        <end position="239"/>
    </location>
</feature>
<gene>
    <name evidence="3" type="ORF">ACFP1K_04830</name>
</gene>
<evidence type="ECO:0000259" key="2">
    <source>
        <dbReference type="Pfam" id="PF18456"/>
    </source>
</evidence>
<protein>
    <submittedName>
        <fullName evidence="3">MBL fold metallo-hydrolase</fullName>
    </submittedName>
</protein>
<accession>A0ABW1NAU2</accession>
<feature type="domain" description="Metallo-beta-lactamase" evidence="1">
    <location>
        <begin position="270"/>
        <end position="425"/>
    </location>
</feature>
<evidence type="ECO:0000259" key="1">
    <source>
        <dbReference type="Pfam" id="PF12706"/>
    </source>
</evidence>
<reference evidence="4" key="1">
    <citation type="journal article" date="2019" name="Int. J. Syst. Evol. Microbiol.">
        <title>The Global Catalogue of Microorganisms (GCM) 10K type strain sequencing project: providing services to taxonomists for standard genome sequencing and annotation.</title>
        <authorList>
            <consortium name="The Broad Institute Genomics Platform"/>
            <consortium name="The Broad Institute Genome Sequencing Center for Infectious Disease"/>
            <person name="Wu L."/>
            <person name="Ma J."/>
        </authorList>
    </citation>
    <scope>NUCLEOTIDE SEQUENCE [LARGE SCALE GENOMIC DNA]</scope>
    <source>
        <strain evidence="4">JCM 30346</strain>
    </source>
</reference>
<dbReference type="InterPro" id="IPR001279">
    <property type="entry name" value="Metallo-B-lactamas"/>
</dbReference>
<dbReference type="Pfam" id="PF18456">
    <property type="entry name" value="CmlA_N"/>
    <property type="match status" value="1"/>
</dbReference>
<dbReference type="InterPro" id="IPR050114">
    <property type="entry name" value="UPF0173_UPF0282_UlaG_hydrolase"/>
</dbReference>
<proteinExistence type="predicted"/>
<organism evidence="3 4">
    <name type="scientific">Sphaerisporangium aureirubrum</name>
    <dbReference type="NCBI Taxonomy" id="1544736"/>
    <lineage>
        <taxon>Bacteria</taxon>
        <taxon>Bacillati</taxon>
        <taxon>Actinomycetota</taxon>
        <taxon>Actinomycetes</taxon>
        <taxon>Streptosporangiales</taxon>
        <taxon>Streptosporangiaceae</taxon>
        <taxon>Sphaerisporangium</taxon>
    </lineage>
</organism>
<sequence length="528" mass="58508">MSDDLLHLKPNVRVQGLVDQFTAWLHTLAPVPAAMNLNHLQLPMLDSYIQQPGVHAAAVANPRMKGGFFVDVAPGRVDEVRDLRDRILREERPLIELAEAVKQAESVLRAQASGYDLTPLYDQLPQALRGLVELVYDVNHAAGLRFLEPVLYRSEYHRPSRQSVDLSLDDGTEPPFILSTPRLPAPGHLQLPIPLAHPGIDTLFALRGKPLAFAEIREALEIGDDASARELRSLLTEEPAPPPGAITDGGGRVRYFGHACLVLQNATTAIVVDPLISSHHAAGDRYTYTDLPEHLDYCLITHGHQDHVVLESLLQIRHRVGVVVVPRNGGGHRQDPSMRLCLAGAGFTVREVDDYDEIPFDGGSIVATPFLGEHCDLDIRGKSTYWIRLAGKTIFVGADSSGLDSSYYRRIREHVGPADIAFIGMECDGAPLTWLYSHLYTQPVPRKMAITRKLSGSDAAQALGIVRELGATEAYVYAMGQEEWLQHIMATSYTPESYQLQQVAVFLQGCRERGIPAEHLLRRKELRW</sequence>
<dbReference type="Gene3D" id="3.60.15.10">
    <property type="entry name" value="Ribonuclease Z/Hydroxyacylglutathione hydrolase-like"/>
    <property type="match status" value="1"/>
</dbReference>
<dbReference type="PANTHER" id="PTHR43546">
    <property type="entry name" value="UPF0173 METAL-DEPENDENT HYDROLASE MJ1163-RELATED"/>
    <property type="match status" value="1"/>
</dbReference>
<evidence type="ECO:0000313" key="3">
    <source>
        <dbReference type="EMBL" id="MFC6080470.1"/>
    </source>
</evidence>
<dbReference type="EMBL" id="JBHSRF010000004">
    <property type="protein sequence ID" value="MFC6080470.1"/>
    <property type="molecule type" value="Genomic_DNA"/>
</dbReference>
<dbReference type="Pfam" id="PF12706">
    <property type="entry name" value="Lactamase_B_2"/>
    <property type="match status" value="1"/>
</dbReference>
<dbReference type="InterPro" id="IPR036866">
    <property type="entry name" value="RibonucZ/Hydroxyglut_hydro"/>
</dbReference>
<dbReference type="Proteomes" id="UP001596137">
    <property type="component" value="Unassembled WGS sequence"/>
</dbReference>
<dbReference type="RefSeq" id="WP_380747261.1">
    <property type="nucleotide sequence ID" value="NZ_JBHSRF010000004.1"/>
</dbReference>
<comment type="caution">
    <text evidence="3">The sequence shown here is derived from an EMBL/GenBank/DDBJ whole genome shotgun (WGS) entry which is preliminary data.</text>
</comment>
<name>A0ABW1NAU2_9ACTN</name>